<dbReference type="InterPro" id="IPR050377">
    <property type="entry name" value="Radical_SAM_PqqE_MftC-like"/>
</dbReference>
<evidence type="ECO:0000259" key="8">
    <source>
        <dbReference type="Pfam" id="PF13186"/>
    </source>
</evidence>
<dbReference type="CDD" id="cd21109">
    <property type="entry name" value="SPASM"/>
    <property type="match status" value="1"/>
</dbReference>
<sequence>LSDFKSKNFSLLSPQVLYFLEHAPTEKWWEYLIFRYKFDNFPKKKIVSDFPNYILIEPVSSCNLRCIMCFQIDESFTNDQKFMGLMDLDLFKKIIDQIYEGGTKAITLASRGEPTLHPKLGEMLEYCKDKFLELKINTNATRLNDKLIHQILKSNTTDVVFSIDSYEKSEYESIRVKGIFEQVLDNIKRFKDIRDNLYPNSRCATRISGVKVNKEQNPNAFKNFWKEYVDHVVMVEMENRWDTYHNPKDIAGQSPCNYLWERMYIWYDGLCNPCDIDYKSELSVGSILDQPISQIWHNKKFTELRNTHLNSKRNMVYPCDRCPVG</sequence>
<dbReference type="GO" id="GO:0051536">
    <property type="term" value="F:iron-sulfur cluster binding"/>
    <property type="evidence" value="ECO:0007669"/>
    <property type="project" value="UniProtKB-KW"/>
</dbReference>
<dbReference type="InterPro" id="IPR023885">
    <property type="entry name" value="4Fe4S-binding_SPASM_dom"/>
</dbReference>
<dbReference type="SFLD" id="SFLDS00029">
    <property type="entry name" value="Radical_SAM"/>
    <property type="match status" value="1"/>
</dbReference>
<dbReference type="SFLD" id="SFLDG01387">
    <property type="entry name" value="BtrN-like_SPASM_domain_contain"/>
    <property type="match status" value="1"/>
</dbReference>
<evidence type="ECO:0000256" key="2">
    <source>
        <dbReference type="ARBA" id="ARBA00022485"/>
    </source>
</evidence>
<dbReference type="InterPro" id="IPR034391">
    <property type="entry name" value="AdoMet-like_SPASM_containing"/>
</dbReference>
<dbReference type="GO" id="GO:0046872">
    <property type="term" value="F:metal ion binding"/>
    <property type="evidence" value="ECO:0007669"/>
    <property type="project" value="UniProtKB-KW"/>
</dbReference>
<dbReference type="SFLD" id="SFLDG01067">
    <property type="entry name" value="SPASM/twitch_domain_containing"/>
    <property type="match status" value="1"/>
</dbReference>
<keyword evidence="4" id="KW-0479">Metal-binding</keyword>
<keyword evidence="6" id="KW-0411">Iron-sulfur</keyword>
<feature type="non-terminal residue" evidence="9">
    <location>
        <position position="1"/>
    </location>
</feature>
<evidence type="ECO:0000256" key="4">
    <source>
        <dbReference type="ARBA" id="ARBA00022723"/>
    </source>
</evidence>
<keyword evidence="2" id="KW-0004">4Fe-4S</keyword>
<keyword evidence="3" id="KW-0949">S-adenosyl-L-methionine</keyword>
<evidence type="ECO:0000256" key="6">
    <source>
        <dbReference type="ARBA" id="ARBA00023014"/>
    </source>
</evidence>
<evidence type="ECO:0000256" key="5">
    <source>
        <dbReference type="ARBA" id="ARBA00023004"/>
    </source>
</evidence>
<feature type="domain" description="Radical SAM core" evidence="7">
    <location>
        <begin position="57"/>
        <end position="195"/>
    </location>
</feature>
<comment type="cofactor">
    <cofactor evidence="1">
        <name>[4Fe-4S] cluster</name>
        <dbReference type="ChEBI" id="CHEBI:49883"/>
    </cofactor>
</comment>
<dbReference type="Pfam" id="PF04055">
    <property type="entry name" value="Radical_SAM"/>
    <property type="match status" value="1"/>
</dbReference>
<dbReference type="EMBL" id="UINC01107586">
    <property type="protein sequence ID" value="SVC73076.1"/>
    <property type="molecule type" value="Genomic_DNA"/>
</dbReference>
<reference evidence="9" key="1">
    <citation type="submission" date="2018-05" db="EMBL/GenBank/DDBJ databases">
        <authorList>
            <person name="Lanie J.A."/>
            <person name="Ng W.-L."/>
            <person name="Kazmierczak K.M."/>
            <person name="Andrzejewski T.M."/>
            <person name="Davidsen T.M."/>
            <person name="Wayne K.J."/>
            <person name="Tettelin H."/>
            <person name="Glass J.I."/>
            <person name="Rusch D."/>
            <person name="Podicherti R."/>
            <person name="Tsui H.-C.T."/>
            <person name="Winkler M.E."/>
        </authorList>
    </citation>
    <scope>NUCLEOTIDE SEQUENCE</scope>
</reference>
<evidence type="ECO:0000256" key="1">
    <source>
        <dbReference type="ARBA" id="ARBA00001966"/>
    </source>
</evidence>
<gene>
    <name evidence="9" type="ORF">METZ01_LOCUS325930</name>
</gene>
<dbReference type="InterPro" id="IPR007197">
    <property type="entry name" value="rSAM"/>
</dbReference>
<feature type="domain" description="4Fe4S-binding SPASM" evidence="8">
    <location>
        <begin position="256"/>
        <end position="323"/>
    </location>
</feature>
<dbReference type="AlphaFoldDB" id="A0A382PIK7"/>
<dbReference type="InterPro" id="IPR058240">
    <property type="entry name" value="rSAM_sf"/>
</dbReference>
<evidence type="ECO:0000313" key="9">
    <source>
        <dbReference type="EMBL" id="SVC73076.1"/>
    </source>
</evidence>
<dbReference type="SUPFAM" id="SSF102114">
    <property type="entry name" value="Radical SAM enzymes"/>
    <property type="match status" value="1"/>
</dbReference>
<proteinExistence type="predicted"/>
<dbReference type="GO" id="GO:0003824">
    <property type="term" value="F:catalytic activity"/>
    <property type="evidence" value="ECO:0007669"/>
    <property type="project" value="InterPro"/>
</dbReference>
<organism evidence="9">
    <name type="scientific">marine metagenome</name>
    <dbReference type="NCBI Taxonomy" id="408172"/>
    <lineage>
        <taxon>unclassified sequences</taxon>
        <taxon>metagenomes</taxon>
        <taxon>ecological metagenomes</taxon>
    </lineage>
</organism>
<accession>A0A382PIK7</accession>
<evidence type="ECO:0000259" key="7">
    <source>
        <dbReference type="Pfam" id="PF04055"/>
    </source>
</evidence>
<dbReference type="PANTHER" id="PTHR11228">
    <property type="entry name" value="RADICAL SAM DOMAIN PROTEIN"/>
    <property type="match status" value="1"/>
</dbReference>
<protein>
    <recommendedName>
        <fullName evidence="10">Radical SAM core domain-containing protein</fullName>
    </recommendedName>
</protein>
<evidence type="ECO:0008006" key="10">
    <source>
        <dbReference type="Google" id="ProtNLM"/>
    </source>
</evidence>
<keyword evidence="5" id="KW-0408">Iron</keyword>
<dbReference type="InterPro" id="IPR013785">
    <property type="entry name" value="Aldolase_TIM"/>
</dbReference>
<name>A0A382PIK7_9ZZZZ</name>
<dbReference type="PANTHER" id="PTHR11228:SF34">
    <property type="entry name" value="TUNGSTEN-CONTAINING ALDEHYDE FERREDOXIN OXIDOREDUCTASE COFACTOR MODIFYING PROTEIN"/>
    <property type="match status" value="1"/>
</dbReference>
<dbReference type="Pfam" id="PF13186">
    <property type="entry name" value="SPASM"/>
    <property type="match status" value="1"/>
</dbReference>
<evidence type="ECO:0000256" key="3">
    <source>
        <dbReference type="ARBA" id="ARBA00022691"/>
    </source>
</evidence>
<dbReference type="Gene3D" id="3.20.20.70">
    <property type="entry name" value="Aldolase class I"/>
    <property type="match status" value="1"/>
</dbReference>
<dbReference type="CDD" id="cd01335">
    <property type="entry name" value="Radical_SAM"/>
    <property type="match status" value="1"/>
</dbReference>